<dbReference type="Proteomes" id="UP001456224">
    <property type="component" value="Chromosome"/>
</dbReference>
<keyword evidence="1" id="KW-0472">Membrane</keyword>
<keyword evidence="3" id="KW-1185">Reference proteome</keyword>
<protein>
    <submittedName>
        <fullName evidence="2">Uncharacterized protein</fullName>
    </submittedName>
</protein>
<keyword evidence="1" id="KW-1133">Transmembrane helix</keyword>
<evidence type="ECO:0000313" key="2">
    <source>
        <dbReference type="EMBL" id="WXR72366.1"/>
    </source>
</evidence>
<evidence type="ECO:0000313" key="3">
    <source>
        <dbReference type="Proteomes" id="UP001456224"/>
    </source>
</evidence>
<feature type="transmembrane region" description="Helical" evidence="1">
    <location>
        <begin position="60"/>
        <end position="82"/>
    </location>
</feature>
<gene>
    <name evidence="2" type="ORF">WHX56_22310</name>
</gene>
<sequence>MHDSLEGCGLQGATIVCWNLSQAFLAFDLDSFDAIIALADLGNSFDVIRTMRIAPMTKDAILRLAVAVLLPILPLALTMMSLEDLLEKRYQTTTPPELAISIPYTT</sequence>
<organism evidence="2 3">
    <name type="scientific">Achromobacter veterisilvae</name>
    <dbReference type="NCBI Taxonomy" id="2069367"/>
    <lineage>
        <taxon>Bacteria</taxon>
        <taxon>Pseudomonadati</taxon>
        <taxon>Pseudomonadota</taxon>
        <taxon>Betaproteobacteria</taxon>
        <taxon>Burkholderiales</taxon>
        <taxon>Alcaligenaceae</taxon>
        <taxon>Achromobacter</taxon>
    </lineage>
</organism>
<name>A0ABZ2RV93_9BURK</name>
<proteinExistence type="predicted"/>
<dbReference type="EMBL" id="CP148753">
    <property type="protein sequence ID" value="WXR72366.1"/>
    <property type="molecule type" value="Genomic_DNA"/>
</dbReference>
<reference evidence="2 3" key="1">
    <citation type="submission" date="2024-03" db="EMBL/GenBank/DDBJ databases">
        <title>Reference genomes for the five species model microbial community.</title>
        <authorList>
            <person name="Padfield D."/>
        </authorList>
    </citation>
    <scope>NUCLEOTIDE SEQUENCE [LARGE SCALE GENOMIC DNA]</scope>
    <source>
        <strain evidence="2 3">AB1</strain>
    </source>
</reference>
<keyword evidence="1" id="KW-0812">Transmembrane</keyword>
<evidence type="ECO:0000256" key="1">
    <source>
        <dbReference type="SAM" id="Phobius"/>
    </source>
</evidence>
<accession>A0ABZ2RV93</accession>
<dbReference type="RefSeq" id="WP_338879040.1">
    <property type="nucleotide sequence ID" value="NZ_CP148753.1"/>
</dbReference>